<dbReference type="GO" id="GO:0003677">
    <property type="term" value="F:DNA binding"/>
    <property type="evidence" value="ECO:0007669"/>
    <property type="project" value="InterPro"/>
</dbReference>
<evidence type="ECO:0000313" key="2">
    <source>
        <dbReference type="EMBL" id="GAA0656569.1"/>
    </source>
</evidence>
<dbReference type="Pfam" id="PF04014">
    <property type="entry name" value="MazE_antitoxin"/>
    <property type="match status" value="1"/>
</dbReference>
<organism evidence="2 3">
    <name type="scientific">Salarchaeum japonicum</name>
    <dbReference type="NCBI Taxonomy" id="555573"/>
    <lineage>
        <taxon>Archaea</taxon>
        <taxon>Methanobacteriati</taxon>
        <taxon>Methanobacteriota</taxon>
        <taxon>Stenosarchaea group</taxon>
        <taxon>Halobacteria</taxon>
        <taxon>Halobacteriales</taxon>
        <taxon>Halobacteriaceae</taxon>
    </lineage>
</organism>
<protein>
    <recommendedName>
        <fullName evidence="1">SpoVT-AbrB domain-containing protein</fullName>
    </recommendedName>
</protein>
<gene>
    <name evidence="2" type="ORF">GCM10009019_20690</name>
</gene>
<keyword evidence="3" id="KW-1185">Reference proteome</keyword>
<evidence type="ECO:0000313" key="3">
    <source>
        <dbReference type="Proteomes" id="UP001500194"/>
    </source>
</evidence>
<dbReference type="Proteomes" id="UP001500194">
    <property type="component" value="Unassembled WGS sequence"/>
</dbReference>
<dbReference type="SMART" id="SM00966">
    <property type="entry name" value="SpoVT_AbrB"/>
    <property type="match status" value="1"/>
</dbReference>
<dbReference type="InterPro" id="IPR007159">
    <property type="entry name" value="SpoVT-AbrB_dom"/>
</dbReference>
<proteinExistence type="predicted"/>
<dbReference type="RefSeq" id="WP_227259870.1">
    <property type="nucleotide sequence ID" value="NZ_BAAADU010000002.1"/>
</dbReference>
<dbReference type="AlphaFoldDB" id="A0AAV3T535"/>
<name>A0AAV3T535_9EURY</name>
<feature type="domain" description="SpoVT-AbrB" evidence="1">
    <location>
        <begin position="8"/>
        <end position="54"/>
    </location>
</feature>
<dbReference type="EMBL" id="BAAADU010000002">
    <property type="protein sequence ID" value="GAA0656569.1"/>
    <property type="molecule type" value="Genomic_DNA"/>
</dbReference>
<dbReference type="GeneID" id="68573251"/>
<evidence type="ECO:0000259" key="1">
    <source>
        <dbReference type="SMART" id="SM00966"/>
    </source>
</evidence>
<accession>A0AAV3T535</accession>
<reference evidence="2 3" key="1">
    <citation type="journal article" date="2019" name="Int. J. Syst. Evol. Microbiol.">
        <title>The Global Catalogue of Microorganisms (GCM) 10K type strain sequencing project: providing services to taxonomists for standard genome sequencing and annotation.</title>
        <authorList>
            <consortium name="The Broad Institute Genomics Platform"/>
            <consortium name="The Broad Institute Genome Sequencing Center for Infectious Disease"/>
            <person name="Wu L."/>
            <person name="Ma J."/>
        </authorList>
    </citation>
    <scope>NUCLEOTIDE SEQUENCE [LARGE SCALE GENOMIC DNA]</scope>
    <source>
        <strain evidence="2 3">JCM 16327</strain>
    </source>
</reference>
<comment type="caution">
    <text evidence="2">The sequence shown here is derived from an EMBL/GenBank/DDBJ whole genome shotgun (WGS) entry which is preliminary data.</text>
</comment>
<sequence length="338" mass="35398">MESRKVQSVGGGTLTVSLPREWADAAGLAAGDSVDLHAHLDGVLVVQPGASEDDDTSHVTVHAEDEDRLGTAVRAAYTAGYRTIALDASGGVTTGQRRALDRAVRGLPGLNVVEEGGDELRLRYVLDPAEVSVSQSVRQLAFVARSVGRDAADALADGRDVSFDDRTSQASRLSAMVERHFSRALSRLDEVDALGLTRPRLAELRTTAHELREVTGDAARLASVAGDVDAKSASTREVVALAGTAREAVDGATRSVLGDADATAAHDALATVRGLRDDLDALDRRLFEAADADYRLVRAADAVRDIGGRAERIASVGVQRGLRDGASVAPTDAPGPPQ</sequence>